<evidence type="ECO:0000256" key="3">
    <source>
        <dbReference type="ARBA" id="ARBA00022989"/>
    </source>
</evidence>
<evidence type="ECO:0000313" key="8">
    <source>
        <dbReference type="EMBL" id="MBJ3777995.1"/>
    </source>
</evidence>
<organism evidence="8 9">
    <name type="scientific">Acuticoccus mangrovi</name>
    <dbReference type="NCBI Taxonomy" id="2796142"/>
    <lineage>
        <taxon>Bacteria</taxon>
        <taxon>Pseudomonadati</taxon>
        <taxon>Pseudomonadota</taxon>
        <taxon>Alphaproteobacteria</taxon>
        <taxon>Hyphomicrobiales</taxon>
        <taxon>Amorphaceae</taxon>
        <taxon>Acuticoccus</taxon>
    </lineage>
</organism>
<dbReference type="Gene3D" id="2.30.30.60">
    <property type="match status" value="1"/>
</dbReference>
<feature type="transmembrane region" description="Helical" evidence="6">
    <location>
        <begin position="260"/>
        <end position="281"/>
    </location>
</feature>
<dbReference type="AlphaFoldDB" id="A0A934ISN3"/>
<dbReference type="PANTHER" id="PTHR30566:SF25">
    <property type="entry name" value="INNER MEMBRANE PROTEIN"/>
    <property type="match status" value="1"/>
</dbReference>
<dbReference type="PANTHER" id="PTHR30566">
    <property type="entry name" value="YNAI-RELATED MECHANOSENSITIVE ION CHANNEL"/>
    <property type="match status" value="1"/>
</dbReference>
<accession>A0A934ISN3</accession>
<evidence type="ECO:0000256" key="6">
    <source>
        <dbReference type="SAM" id="Phobius"/>
    </source>
</evidence>
<evidence type="ECO:0000256" key="4">
    <source>
        <dbReference type="ARBA" id="ARBA00023136"/>
    </source>
</evidence>
<dbReference type="Gene3D" id="1.10.287.1260">
    <property type="match status" value="1"/>
</dbReference>
<feature type="domain" description="Mechanosensitive ion channel MscS" evidence="7">
    <location>
        <begin position="390"/>
        <end position="455"/>
    </location>
</feature>
<dbReference type="EMBL" id="JAEKJA010000022">
    <property type="protein sequence ID" value="MBJ3777995.1"/>
    <property type="molecule type" value="Genomic_DNA"/>
</dbReference>
<evidence type="ECO:0000256" key="1">
    <source>
        <dbReference type="ARBA" id="ARBA00004370"/>
    </source>
</evidence>
<dbReference type="InterPro" id="IPR006685">
    <property type="entry name" value="MscS_channel_2nd"/>
</dbReference>
<dbReference type="GO" id="GO:0016020">
    <property type="term" value="C:membrane"/>
    <property type="evidence" value="ECO:0007669"/>
    <property type="project" value="UniProtKB-SubCell"/>
</dbReference>
<sequence>MATNDTATKTRASGIVAPLLCAIVAFIVAMSGARAQEAPVAFEVETLNAGLGAPPERLDRSTPRSALEGFRRLTDRGDYASAAHLLDLDGIEPGEQREEGARLARRLAYVIERKVPLDYAAISDRPDGMDTTGSDREPMVGEPRKSLLLGTLEVDPFAVSIRLNRIAASGEAPVWVFAQQTVDHIDTLYAAFGPTEFEKWLPSGLRSEAFWGILWWELITVPLILAAVAAIAVFLFKLLSALAVRVPGEGLKAGIRRARLPVILLALGVFLETIVSALFVFSARTSLTISTLFWTLIVLALVYGVSRVLDTIIDVTSNRYLATIDDPGNTSARRWYTNLSAAKRIGVMLVIIIGLAAAFSSLNVFSSFGLSLLVSAGVATATFGLAAQAVLGNIFASLQLALAKPIRIGDAVYYDDHWAYVEQINYTYVQLRTWDQKRFIVPVKHFVSNPFENWTMADPQMILPVHLTLDHRTDVDALRRIFEDFAPRDPDWLAGAEAKVQVIGQDSEGIAVRFYCSAENPTAAWDLHCRVRERLLAEIAAMEQPSMLPRDRVALVENPPSRGGAGARRGGRPAHEARRGGEADGPDGEAVGSAEAAE</sequence>
<dbReference type="Pfam" id="PF00924">
    <property type="entry name" value="MS_channel_2nd"/>
    <property type="match status" value="1"/>
</dbReference>
<proteinExistence type="predicted"/>
<evidence type="ECO:0000313" key="9">
    <source>
        <dbReference type="Proteomes" id="UP000609531"/>
    </source>
</evidence>
<comment type="caution">
    <text evidence="8">The sequence shown here is derived from an EMBL/GenBank/DDBJ whole genome shotgun (WGS) entry which is preliminary data.</text>
</comment>
<evidence type="ECO:0000256" key="2">
    <source>
        <dbReference type="ARBA" id="ARBA00022692"/>
    </source>
</evidence>
<feature type="transmembrane region" description="Helical" evidence="6">
    <location>
        <begin position="372"/>
        <end position="398"/>
    </location>
</feature>
<dbReference type="InterPro" id="IPR010920">
    <property type="entry name" value="LSM_dom_sf"/>
</dbReference>
<reference evidence="8" key="1">
    <citation type="submission" date="2020-12" db="EMBL/GenBank/DDBJ databases">
        <title>Bacterial taxonomy.</title>
        <authorList>
            <person name="Pan X."/>
        </authorList>
    </citation>
    <scope>NUCLEOTIDE SEQUENCE</scope>
    <source>
        <strain evidence="8">B2012</strain>
    </source>
</reference>
<feature type="transmembrane region" description="Helical" evidence="6">
    <location>
        <begin position="345"/>
        <end position="366"/>
    </location>
</feature>
<dbReference type="RefSeq" id="WP_198883900.1">
    <property type="nucleotide sequence ID" value="NZ_JAEKJA010000022.1"/>
</dbReference>
<feature type="transmembrane region" description="Helical" evidence="6">
    <location>
        <begin position="213"/>
        <end position="239"/>
    </location>
</feature>
<dbReference type="InterPro" id="IPR023408">
    <property type="entry name" value="MscS_beta-dom_sf"/>
</dbReference>
<dbReference type="SUPFAM" id="SSF50182">
    <property type="entry name" value="Sm-like ribonucleoproteins"/>
    <property type="match status" value="1"/>
</dbReference>
<evidence type="ECO:0000259" key="7">
    <source>
        <dbReference type="Pfam" id="PF00924"/>
    </source>
</evidence>
<evidence type="ECO:0000256" key="5">
    <source>
        <dbReference type="SAM" id="MobiDB-lite"/>
    </source>
</evidence>
<dbReference type="GO" id="GO:0008381">
    <property type="term" value="F:mechanosensitive monoatomic ion channel activity"/>
    <property type="evidence" value="ECO:0007669"/>
    <property type="project" value="UniProtKB-ARBA"/>
</dbReference>
<comment type="subcellular location">
    <subcellularLocation>
        <location evidence="1">Membrane</location>
    </subcellularLocation>
</comment>
<keyword evidence="9" id="KW-1185">Reference proteome</keyword>
<feature type="region of interest" description="Disordered" evidence="5">
    <location>
        <begin position="550"/>
        <end position="598"/>
    </location>
</feature>
<keyword evidence="3 6" id="KW-1133">Transmembrane helix</keyword>
<dbReference type="Proteomes" id="UP000609531">
    <property type="component" value="Unassembled WGS sequence"/>
</dbReference>
<gene>
    <name evidence="8" type="ORF">JCR33_20010</name>
</gene>
<name>A0A934ISN3_9HYPH</name>
<feature type="compositionally biased region" description="Basic and acidic residues" evidence="5">
    <location>
        <begin position="573"/>
        <end position="582"/>
    </location>
</feature>
<keyword evidence="2 6" id="KW-0812">Transmembrane</keyword>
<protein>
    <submittedName>
        <fullName evidence="8">Mechanosensitive ion channel</fullName>
    </submittedName>
</protein>
<keyword evidence="4 6" id="KW-0472">Membrane</keyword>
<feature type="transmembrane region" description="Helical" evidence="6">
    <location>
        <begin position="287"/>
        <end position="309"/>
    </location>
</feature>